<dbReference type="InterPro" id="IPR027417">
    <property type="entry name" value="P-loop_NTPase"/>
</dbReference>
<dbReference type="Gene3D" id="3.40.50.300">
    <property type="entry name" value="P-loop containing nucleotide triphosphate hydrolases"/>
    <property type="match status" value="1"/>
</dbReference>
<evidence type="ECO:0000259" key="14">
    <source>
        <dbReference type="Pfam" id="PF02463"/>
    </source>
</evidence>
<comment type="subcellular location">
    <subcellularLocation>
        <location evidence="1 12 13">Cytoplasm</location>
    </subcellularLocation>
</comment>
<dbReference type="InterPro" id="IPR001238">
    <property type="entry name" value="DNA-binding_RecF"/>
</dbReference>
<sequence length="370" mass="41418">MRVCSICLDGFRNYTNFSASFDPGVNVIWGENAQGKTNLLEAIGFLSGARSHRARGDRELISFQRDQGTITAQVDSRDRTFLIEAQLARGRRRKLLVNRVKLKTAAELTGIVQTVLFCPEDLALIKSGAAERRAFLDHAICQLRPRYGEALAQYHKLLDHKTRILRDWEKNPSLLEVLEDFNEAMARAGALLIHYRAHFVGKLAPRAAQIQRDFSGDREELTLSYQTVGTVRNPLGPTVSIYEDLRAHQDSHRRAELEARSCLSGPHKDDLAAWIDGQPARQFASQGQTRTAALSLKLAERELFEDDTGQWPVLLLDDVLSELDARRQDFVLDRITGGQVFITSCEAPAGEISRGKILHIHQGALVDSPN</sequence>
<dbReference type="SUPFAM" id="SSF52540">
    <property type="entry name" value="P-loop containing nucleoside triphosphate hydrolases"/>
    <property type="match status" value="1"/>
</dbReference>
<dbReference type="InterPro" id="IPR018078">
    <property type="entry name" value="DNA-binding_RecF_CS"/>
</dbReference>
<dbReference type="InterPro" id="IPR003395">
    <property type="entry name" value="RecF/RecN/SMC_N"/>
</dbReference>
<evidence type="ECO:0000313" key="16">
    <source>
        <dbReference type="Proteomes" id="UP000260649"/>
    </source>
</evidence>
<evidence type="ECO:0000256" key="1">
    <source>
        <dbReference type="ARBA" id="ARBA00004496"/>
    </source>
</evidence>
<evidence type="ECO:0000256" key="6">
    <source>
        <dbReference type="ARBA" id="ARBA00022741"/>
    </source>
</evidence>
<dbReference type="Gene3D" id="1.20.1050.90">
    <property type="entry name" value="RecF/RecN/SMC, N-terminal domain"/>
    <property type="match status" value="1"/>
</dbReference>
<evidence type="ECO:0000256" key="7">
    <source>
        <dbReference type="ARBA" id="ARBA00022763"/>
    </source>
</evidence>
<dbReference type="GO" id="GO:0000731">
    <property type="term" value="P:DNA synthesis involved in DNA repair"/>
    <property type="evidence" value="ECO:0007669"/>
    <property type="project" value="TreeGrafter"/>
</dbReference>
<evidence type="ECO:0000256" key="3">
    <source>
        <dbReference type="ARBA" id="ARBA00020170"/>
    </source>
</evidence>
<name>A0A3E2B302_9FIRM</name>
<dbReference type="Pfam" id="PF02463">
    <property type="entry name" value="SMC_N"/>
    <property type="match status" value="1"/>
</dbReference>
<evidence type="ECO:0000256" key="13">
    <source>
        <dbReference type="RuleBase" id="RU000578"/>
    </source>
</evidence>
<evidence type="ECO:0000313" key="15">
    <source>
        <dbReference type="EMBL" id="RFT06399.1"/>
    </source>
</evidence>
<keyword evidence="6 12" id="KW-0547">Nucleotide-binding</keyword>
<keyword evidence="5 12" id="KW-0235">DNA replication</keyword>
<comment type="caution">
    <text evidence="15">The sequence shown here is derived from an EMBL/GenBank/DDBJ whole genome shotgun (WGS) entry which is preliminary data.</text>
</comment>
<evidence type="ECO:0000256" key="10">
    <source>
        <dbReference type="ARBA" id="ARBA00023204"/>
    </source>
</evidence>
<dbReference type="Proteomes" id="UP000260649">
    <property type="component" value="Unassembled WGS sequence"/>
</dbReference>
<dbReference type="GO" id="GO:0003697">
    <property type="term" value="F:single-stranded DNA binding"/>
    <property type="evidence" value="ECO:0007669"/>
    <property type="project" value="UniProtKB-UniRule"/>
</dbReference>
<keyword evidence="4 12" id="KW-0963">Cytoplasm</keyword>
<dbReference type="GO" id="GO:0006260">
    <property type="term" value="P:DNA replication"/>
    <property type="evidence" value="ECO:0007669"/>
    <property type="project" value="UniProtKB-UniRule"/>
</dbReference>
<evidence type="ECO:0000256" key="11">
    <source>
        <dbReference type="ARBA" id="ARBA00023236"/>
    </source>
</evidence>
<organism evidence="15 16">
    <name type="scientific">Evtepia gabavorous</name>
    <dbReference type="NCBI Taxonomy" id="2211183"/>
    <lineage>
        <taxon>Bacteria</taxon>
        <taxon>Bacillati</taxon>
        <taxon>Bacillota</taxon>
        <taxon>Clostridia</taxon>
        <taxon>Eubacteriales</taxon>
        <taxon>Evtepia</taxon>
    </lineage>
</organism>
<dbReference type="PROSITE" id="PS00617">
    <property type="entry name" value="RECF_1"/>
    <property type="match status" value="1"/>
</dbReference>
<accession>A0A3E2B302</accession>
<dbReference type="GO" id="GO:0005737">
    <property type="term" value="C:cytoplasm"/>
    <property type="evidence" value="ECO:0007669"/>
    <property type="project" value="UniProtKB-SubCell"/>
</dbReference>
<keyword evidence="9 12" id="KW-0238">DNA-binding</keyword>
<dbReference type="PANTHER" id="PTHR32182">
    <property type="entry name" value="DNA REPLICATION AND REPAIR PROTEIN RECF"/>
    <property type="match status" value="1"/>
</dbReference>
<dbReference type="RefSeq" id="WP_117142363.1">
    <property type="nucleotide sequence ID" value="NZ_CAKXKJ010000019.1"/>
</dbReference>
<dbReference type="InterPro" id="IPR042174">
    <property type="entry name" value="RecF_2"/>
</dbReference>
<keyword evidence="10 12" id="KW-0234">DNA repair</keyword>
<dbReference type="OrthoDB" id="9803889at2"/>
<keyword evidence="16" id="KW-1185">Reference proteome</keyword>
<protein>
    <recommendedName>
        <fullName evidence="3 12">DNA replication and repair protein RecF</fullName>
    </recommendedName>
</protein>
<dbReference type="NCBIfam" id="TIGR00611">
    <property type="entry name" value="recf"/>
    <property type="match status" value="1"/>
</dbReference>
<dbReference type="GO" id="GO:0006302">
    <property type="term" value="P:double-strand break repair"/>
    <property type="evidence" value="ECO:0007669"/>
    <property type="project" value="TreeGrafter"/>
</dbReference>
<evidence type="ECO:0000256" key="2">
    <source>
        <dbReference type="ARBA" id="ARBA00008016"/>
    </source>
</evidence>
<evidence type="ECO:0000256" key="8">
    <source>
        <dbReference type="ARBA" id="ARBA00022840"/>
    </source>
</evidence>
<proteinExistence type="inferred from homology"/>
<comment type="function">
    <text evidence="12 13">The RecF protein is involved in DNA metabolism; it is required for DNA replication and normal SOS inducibility. RecF binds preferentially to single-stranded, linear DNA. It also seems to bind ATP.</text>
</comment>
<evidence type="ECO:0000256" key="5">
    <source>
        <dbReference type="ARBA" id="ARBA00022705"/>
    </source>
</evidence>
<dbReference type="HAMAP" id="MF_00365">
    <property type="entry name" value="RecF"/>
    <property type="match status" value="1"/>
</dbReference>
<keyword evidence="7 12" id="KW-0227">DNA damage</keyword>
<dbReference type="AlphaFoldDB" id="A0A3E2B302"/>
<evidence type="ECO:0000256" key="4">
    <source>
        <dbReference type="ARBA" id="ARBA00022490"/>
    </source>
</evidence>
<evidence type="ECO:0000256" key="9">
    <source>
        <dbReference type="ARBA" id="ARBA00023125"/>
    </source>
</evidence>
<feature type="binding site" evidence="12">
    <location>
        <begin position="30"/>
        <end position="37"/>
    </location>
    <ligand>
        <name>ATP</name>
        <dbReference type="ChEBI" id="CHEBI:30616"/>
    </ligand>
</feature>
<keyword evidence="11 12" id="KW-0742">SOS response</keyword>
<reference evidence="15 16" key="1">
    <citation type="submission" date="2018-07" db="EMBL/GenBank/DDBJ databases">
        <title>GABA Modulating Bacteria of the Human Gut Microbiota.</title>
        <authorList>
            <person name="Strandwitz P."/>
            <person name="Kim K.H."/>
            <person name="Terekhova D."/>
            <person name="Liu J.K."/>
            <person name="Sharma A."/>
            <person name="Levering J."/>
            <person name="Mcdonald D."/>
            <person name="Dietrich D."/>
            <person name="Ramadhar T.R."/>
            <person name="Lekbua A."/>
            <person name="Mroue N."/>
            <person name="Liston C."/>
            <person name="Stewart E.J."/>
            <person name="Dubin M.J."/>
            <person name="Zengler K."/>
            <person name="Knight R."/>
            <person name="Gilbert J.A."/>
            <person name="Clardy J."/>
            <person name="Lewis K."/>
        </authorList>
    </citation>
    <scope>NUCLEOTIDE SEQUENCE [LARGE SCALE GENOMIC DNA]</scope>
    <source>
        <strain evidence="15 16">KLE1738</strain>
    </source>
</reference>
<dbReference type="GO" id="GO:0005524">
    <property type="term" value="F:ATP binding"/>
    <property type="evidence" value="ECO:0007669"/>
    <property type="project" value="UniProtKB-UniRule"/>
</dbReference>
<comment type="similarity">
    <text evidence="2 12 13">Belongs to the RecF family.</text>
</comment>
<dbReference type="PANTHER" id="PTHR32182:SF0">
    <property type="entry name" value="DNA REPLICATION AND REPAIR PROTEIN RECF"/>
    <property type="match status" value="1"/>
</dbReference>
<dbReference type="GO" id="GO:0009432">
    <property type="term" value="P:SOS response"/>
    <property type="evidence" value="ECO:0007669"/>
    <property type="project" value="UniProtKB-UniRule"/>
</dbReference>
<dbReference type="PROSITE" id="PS00618">
    <property type="entry name" value="RECF_2"/>
    <property type="match status" value="1"/>
</dbReference>
<dbReference type="GeneID" id="97995645"/>
<dbReference type="EMBL" id="QQRQ01000011">
    <property type="protein sequence ID" value="RFT06399.1"/>
    <property type="molecule type" value="Genomic_DNA"/>
</dbReference>
<keyword evidence="8 12" id="KW-0067">ATP-binding</keyword>
<evidence type="ECO:0000256" key="12">
    <source>
        <dbReference type="HAMAP-Rule" id="MF_00365"/>
    </source>
</evidence>
<feature type="domain" description="RecF/RecN/SMC N-terminal" evidence="14">
    <location>
        <begin position="5"/>
        <end position="346"/>
    </location>
</feature>
<gene>
    <name evidence="12" type="primary">recF</name>
    <name evidence="15" type="ORF">DV520_07870</name>
</gene>